<dbReference type="STRING" id="293826.Amet_0818"/>
<dbReference type="PROSITE" id="PS50949">
    <property type="entry name" value="HTH_GNTR"/>
    <property type="match status" value="1"/>
</dbReference>
<feature type="domain" description="HTH gntR-type" evidence="4">
    <location>
        <begin position="8"/>
        <end position="76"/>
    </location>
</feature>
<dbReference type="RefSeq" id="WP_012062086.1">
    <property type="nucleotide sequence ID" value="NC_009633.1"/>
</dbReference>
<keyword evidence="2" id="KW-0238">DNA-binding</keyword>
<dbReference type="PANTHER" id="PTHR43537:SF43">
    <property type="entry name" value="GNTR-FAMILY TRANSCRIPTIONAL REGULATOR"/>
    <property type="match status" value="1"/>
</dbReference>
<dbReference type="GO" id="GO:0003677">
    <property type="term" value="F:DNA binding"/>
    <property type="evidence" value="ECO:0007669"/>
    <property type="project" value="UniProtKB-KW"/>
</dbReference>
<dbReference type="SUPFAM" id="SSF46785">
    <property type="entry name" value="Winged helix' DNA-binding domain"/>
    <property type="match status" value="1"/>
</dbReference>
<proteinExistence type="predicted"/>
<reference evidence="6" key="1">
    <citation type="journal article" date="2016" name="Genome Announc.">
        <title>Complete genome sequence of Alkaliphilus metalliredigens strain QYMF, an alkaliphilic and metal-reducing bacterium isolated from borax-contaminated leachate ponds.</title>
        <authorList>
            <person name="Hwang C."/>
            <person name="Copeland A."/>
            <person name="Lucas S."/>
            <person name="Lapidus A."/>
            <person name="Barry K."/>
            <person name="Detter J.C."/>
            <person name="Glavina Del Rio T."/>
            <person name="Hammon N."/>
            <person name="Israni S."/>
            <person name="Dalin E."/>
            <person name="Tice H."/>
            <person name="Pitluck S."/>
            <person name="Chertkov O."/>
            <person name="Brettin T."/>
            <person name="Bruce D."/>
            <person name="Han C."/>
            <person name="Schmutz J."/>
            <person name="Larimer F."/>
            <person name="Land M.L."/>
            <person name="Hauser L."/>
            <person name="Kyrpides N."/>
            <person name="Mikhailova N."/>
            <person name="Ye Q."/>
            <person name="Zhou J."/>
            <person name="Richardson P."/>
            <person name="Fields M.W."/>
        </authorList>
    </citation>
    <scope>NUCLEOTIDE SEQUENCE [LARGE SCALE GENOMIC DNA]</scope>
    <source>
        <strain evidence="6">QYMF</strain>
    </source>
</reference>
<dbReference type="Proteomes" id="UP000001572">
    <property type="component" value="Chromosome"/>
</dbReference>
<dbReference type="CDD" id="cd07377">
    <property type="entry name" value="WHTH_GntR"/>
    <property type="match status" value="1"/>
</dbReference>
<dbReference type="InterPro" id="IPR011711">
    <property type="entry name" value="GntR_C"/>
</dbReference>
<dbReference type="EMBL" id="CP000724">
    <property type="protein sequence ID" value="ABR47043.1"/>
    <property type="molecule type" value="Genomic_DNA"/>
</dbReference>
<dbReference type="InterPro" id="IPR000524">
    <property type="entry name" value="Tscrpt_reg_HTH_GntR"/>
</dbReference>
<dbReference type="KEGG" id="amt:Amet_0818"/>
<keyword evidence="1" id="KW-0805">Transcription regulation</keyword>
<sequence>MFRPIKSTKVYEQVAEQIQDMIVNGELQKGDKLPSERHLAEELQVSRASIREALRALQIIGLIDVRQGEGSYINHSFEKCLFQPLSIMFMLQQSKPEEIIELRKIIEVEAAYLAAKRADDEEIEQLRSLIEQLKILKDLDDEETSVSVDKQFHYLIAKSSKNQLLVNVLNVISELMDKFIKDARGMILIREENKEVLINQHEAIFKGLENRDPDATAGAMQAHIKFIMKEYLNSPVA</sequence>
<dbReference type="AlphaFoldDB" id="A6TLH5"/>
<dbReference type="SUPFAM" id="SSF48008">
    <property type="entry name" value="GntR ligand-binding domain-like"/>
    <property type="match status" value="1"/>
</dbReference>
<dbReference type="PRINTS" id="PR00035">
    <property type="entry name" value="HTHGNTR"/>
</dbReference>
<evidence type="ECO:0000256" key="2">
    <source>
        <dbReference type="ARBA" id="ARBA00023125"/>
    </source>
</evidence>
<dbReference type="SMART" id="SM00895">
    <property type="entry name" value="FCD"/>
    <property type="match status" value="1"/>
</dbReference>
<keyword evidence="6" id="KW-1185">Reference proteome</keyword>
<protein>
    <submittedName>
        <fullName evidence="5">GntR domain protein</fullName>
    </submittedName>
</protein>
<dbReference type="Pfam" id="PF00392">
    <property type="entry name" value="GntR"/>
    <property type="match status" value="1"/>
</dbReference>
<dbReference type="OrthoDB" id="9799482at2"/>
<dbReference type="SMART" id="SM00345">
    <property type="entry name" value="HTH_GNTR"/>
    <property type="match status" value="1"/>
</dbReference>
<gene>
    <name evidence="5" type="ordered locus">Amet_0818</name>
</gene>
<name>A6TLH5_ALKMQ</name>
<evidence type="ECO:0000313" key="6">
    <source>
        <dbReference type="Proteomes" id="UP000001572"/>
    </source>
</evidence>
<dbReference type="GO" id="GO:0003700">
    <property type="term" value="F:DNA-binding transcription factor activity"/>
    <property type="evidence" value="ECO:0007669"/>
    <property type="project" value="InterPro"/>
</dbReference>
<evidence type="ECO:0000256" key="1">
    <source>
        <dbReference type="ARBA" id="ARBA00023015"/>
    </source>
</evidence>
<dbReference type="PANTHER" id="PTHR43537">
    <property type="entry name" value="TRANSCRIPTIONAL REGULATOR, GNTR FAMILY"/>
    <property type="match status" value="1"/>
</dbReference>
<accession>A6TLH5</accession>
<evidence type="ECO:0000256" key="3">
    <source>
        <dbReference type="ARBA" id="ARBA00023163"/>
    </source>
</evidence>
<dbReference type="InterPro" id="IPR036388">
    <property type="entry name" value="WH-like_DNA-bd_sf"/>
</dbReference>
<evidence type="ECO:0000259" key="4">
    <source>
        <dbReference type="PROSITE" id="PS50949"/>
    </source>
</evidence>
<dbReference type="Gene3D" id="1.20.120.530">
    <property type="entry name" value="GntR ligand-binding domain-like"/>
    <property type="match status" value="1"/>
</dbReference>
<dbReference type="HOGENOM" id="CLU_017584_9_3_9"/>
<dbReference type="InterPro" id="IPR036390">
    <property type="entry name" value="WH_DNA-bd_sf"/>
</dbReference>
<dbReference type="Gene3D" id="1.10.10.10">
    <property type="entry name" value="Winged helix-like DNA-binding domain superfamily/Winged helix DNA-binding domain"/>
    <property type="match status" value="1"/>
</dbReference>
<dbReference type="eggNOG" id="COG2186">
    <property type="taxonomic scope" value="Bacteria"/>
</dbReference>
<dbReference type="InterPro" id="IPR008920">
    <property type="entry name" value="TF_FadR/GntR_C"/>
</dbReference>
<keyword evidence="3" id="KW-0804">Transcription</keyword>
<organism evidence="5 6">
    <name type="scientific">Alkaliphilus metalliredigens (strain QYMF)</name>
    <dbReference type="NCBI Taxonomy" id="293826"/>
    <lineage>
        <taxon>Bacteria</taxon>
        <taxon>Bacillati</taxon>
        <taxon>Bacillota</taxon>
        <taxon>Clostridia</taxon>
        <taxon>Peptostreptococcales</taxon>
        <taxon>Natronincolaceae</taxon>
        <taxon>Alkaliphilus</taxon>
    </lineage>
</organism>
<dbReference type="Pfam" id="PF07729">
    <property type="entry name" value="FCD"/>
    <property type="match status" value="1"/>
</dbReference>
<evidence type="ECO:0000313" key="5">
    <source>
        <dbReference type="EMBL" id="ABR47043.1"/>
    </source>
</evidence>